<keyword evidence="4" id="KW-0472">Membrane</keyword>
<dbReference type="SUPFAM" id="SSF52540">
    <property type="entry name" value="P-loop containing nucleoside triphosphate hydrolases"/>
    <property type="match status" value="1"/>
</dbReference>
<keyword evidence="1" id="KW-0547">Nucleotide-binding</keyword>
<evidence type="ECO:0000313" key="6">
    <source>
        <dbReference type="EMBL" id="CAB4556610.1"/>
    </source>
</evidence>
<dbReference type="Pfam" id="PF01580">
    <property type="entry name" value="FtsK_SpoIIIE"/>
    <property type="match status" value="1"/>
</dbReference>
<organism evidence="6">
    <name type="scientific">freshwater metagenome</name>
    <dbReference type="NCBI Taxonomy" id="449393"/>
    <lineage>
        <taxon>unclassified sequences</taxon>
        <taxon>metagenomes</taxon>
        <taxon>ecological metagenomes</taxon>
    </lineage>
</organism>
<evidence type="ECO:0000256" key="1">
    <source>
        <dbReference type="ARBA" id="ARBA00022741"/>
    </source>
</evidence>
<feature type="compositionally biased region" description="Polar residues" evidence="3">
    <location>
        <begin position="389"/>
        <end position="398"/>
    </location>
</feature>
<dbReference type="AlphaFoldDB" id="A0A6J6CYE6"/>
<name>A0A6J6CYE6_9ZZZZ</name>
<keyword evidence="4" id="KW-1133">Transmembrane helix</keyword>
<sequence length="410" mass="44903">MQWIWYLPSMLIGLSFGISSGYWQLALVSVLMVLILVGTQAYKNRYPHFDENSVVHISKASVAIGNRVLPRFQFLWKAQWHQLLLSRLSRSGAEDQFSTAFTRIKSHGFKLTGGEQQGLALQGWIGVTPGSELFFDLVTQGPHLIVVGPTGSGKSEFLRLLLTSLSANQNFQLALFDFKGGAALEEFAEDAIGIATDLNPQSQQALFSRLADELSRREQLFADHKCSSIENYLASGDELPRLVVVVDEFVTALASSPKAHATIEDIAARGRSLGVHLVAATQSLTGVSRSMITNLRARVVMASSDPIDMVQLGINPSKHKPISLAGWASAIIARSNFEAESFSFPLGVRPEPLTAQLPSSSEQSQPARSLALRQMYSSQVQELDLPKELSSSPDSQLLSRMAKLHSSMHR</sequence>
<protein>
    <submittedName>
        <fullName evidence="6">Unannotated protein</fullName>
    </submittedName>
</protein>
<dbReference type="EMBL" id="CAEZSX010000096">
    <property type="protein sequence ID" value="CAB4556610.1"/>
    <property type="molecule type" value="Genomic_DNA"/>
</dbReference>
<dbReference type="PANTHER" id="PTHR22683:SF1">
    <property type="entry name" value="TYPE VII SECRETION SYSTEM PROTEIN ESSC"/>
    <property type="match status" value="1"/>
</dbReference>
<feature type="transmembrane region" description="Helical" evidence="4">
    <location>
        <begin position="12"/>
        <end position="37"/>
    </location>
</feature>
<keyword evidence="4" id="KW-0812">Transmembrane</keyword>
<dbReference type="InterPro" id="IPR002543">
    <property type="entry name" value="FtsK_dom"/>
</dbReference>
<feature type="region of interest" description="Disordered" evidence="3">
    <location>
        <begin position="383"/>
        <end position="410"/>
    </location>
</feature>
<dbReference type="InterPro" id="IPR027417">
    <property type="entry name" value="P-loop_NTPase"/>
</dbReference>
<proteinExistence type="predicted"/>
<dbReference type="InterPro" id="IPR003593">
    <property type="entry name" value="AAA+_ATPase"/>
</dbReference>
<dbReference type="PROSITE" id="PS50901">
    <property type="entry name" value="FTSK"/>
    <property type="match status" value="1"/>
</dbReference>
<dbReference type="Gene3D" id="3.40.50.300">
    <property type="entry name" value="P-loop containing nucleotide triphosphate hydrolases"/>
    <property type="match status" value="1"/>
</dbReference>
<dbReference type="GO" id="GO:0003677">
    <property type="term" value="F:DNA binding"/>
    <property type="evidence" value="ECO:0007669"/>
    <property type="project" value="InterPro"/>
</dbReference>
<dbReference type="InterPro" id="IPR050206">
    <property type="entry name" value="FtsK/SpoIIIE/SftA"/>
</dbReference>
<evidence type="ECO:0000256" key="4">
    <source>
        <dbReference type="SAM" id="Phobius"/>
    </source>
</evidence>
<dbReference type="PANTHER" id="PTHR22683">
    <property type="entry name" value="SPORULATION PROTEIN RELATED"/>
    <property type="match status" value="1"/>
</dbReference>
<reference evidence="6" key="1">
    <citation type="submission" date="2020-05" db="EMBL/GenBank/DDBJ databases">
        <authorList>
            <person name="Chiriac C."/>
            <person name="Salcher M."/>
            <person name="Ghai R."/>
            <person name="Kavagutti S V."/>
        </authorList>
    </citation>
    <scope>NUCLEOTIDE SEQUENCE</scope>
</reference>
<dbReference type="SMART" id="SM00382">
    <property type="entry name" value="AAA"/>
    <property type="match status" value="1"/>
</dbReference>
<gene>
    <name evidence="6" type="ORF">UFOPK1537_00646</name>
</gene>
<feature type="domain" description="FtsK" evidence="5">
    <location>
        <begin position="130"/>
        <end position="310"/>
    </location>
</feature>
<evidence type="ECO:0000259" key="5">
    <source>
        <dbReference type="PROSITE" id="PS50901"/>
    </source>
</evidence>
<accession>A0A6J6CYE6</accession>
<keyword evidence="2" id="KW-0067">ATP-binding</keyword>
<evidence type="ECO:0000256" key="3">
    <source>
        <dbReference type="SAM" id="MobiDB-lite"/>
    </source>
</evidence>
<evidence type="ECO:0000256" key="2">
    <source>
        <dbReference type="ARBA" id="ARBA00022840"/>
    </source>
</evidence>
<dbReference type="GO" id="GO:0005524">
    <property type="term" value="F:ATP binding"/>
    <property type="evidence" value="ECO:0007669"/>
    <property type="project" value="UniProtKB-KW"/>
</dbReference>
<dbReference type="CDD" id="cd01127">
    <property type="entry name" value="TrwB_TraG_TraD_VirD4"/>
    <property type="match status" value="1"/>
</dbReference>